<dbReference type="EMBL" id="MK919469">
    <property type="protein sequence ID" value="QDH47662.1"/>
    <property type="molecule type" value="Genomic_DNA"/>
</dbReference>
<accession>A0A514A353</accession>
<keyword evidence="1" id="KW-0175">Coiled coil</keyword>
<dbReference type="GeneID" id="77928508"/>
<keyword evidence="4" id="KW-1185">Reference proteome</keyword>
<dbReference type="RefSeq" id="YP_010652683.1">
    <property type="nucleotide sequence ID" value="NC_070788.1"/>
</dbReference>
<dbReference type="KEGG" id="vg:77928508"/>
<feature type="coiled-coil region" evidence="1">
    <location>
        <begin position="42"/>
        <end position="102"/>
    </location>
</feature>
<dbReference type="Proteomes" id="UP000316333">
    <property type="component" value="Segment"/>
</dbReference>
<reference evidence="3 4" key="1">
    <citation type="submission" date="2019-05" db="EMBL/GenBank/DDBJ databases">
        <authorList>
            <person name="Bortz R.L."/>
            <person name="Snisky T."/>
            <person name="Capreri D."/>
            <person name="Dobina S."/>
            <person name="Lemmon M."/>
            <person name="Nisperos M."/>
            <person name="Soffer N."/>
            <person name="Tsuchihashi K."/>
            <person name="Butela K.A."/>
            <person name="Garlena R.A."/>
            <person name="Russell D.A."/>
            <person name="Pope W.H."/>
            <person name="Jacobs-Sera D."/>
            <person name="Hatfull G.F."/>
        </authorList>
    </citation>
    <scope>NUCLEOTIDE SEQUENCE [LARGE SCALE GENOMIC DNA]</scope>
</reference>
<sequence>MSTAATAPVPIRRAEGDFPSDRPTTFTDGYGRSQVLVPIEECDRLTEERDDLARRVREAADALSVGLPGGALVGGRGLVIAARRLAEDRDRWKSDCERARARWTSPWSHRERWVGERAEPIPFPRPYNDLHQIQVNYQRTIHCGTGGPSPAERQETYQKVFEAAMSLVYEVTHLRAQVTDLQAELADERVVDAVVIDHTDPEQIRRAAGVLEGIGMDRGITHPENYWMSPATLRRRAELAEQ</sequence>
<feature type="region of interest" description="Disordered" evidence="2">
    <location>
        <begin position="1"/>
        <end position="30"/>
    </location>
</feature>
<name>A0A514A353_9CAUD</name>
<evidence type="ECO:0000256" key="2">
    <source>
        <dbReference type="SAM" id="MobiDB-lite"/>
    </source>
</evidence>
<protein>
    <submittedName>
        <fullName evidence="3">Uncharacterized protein</fullName>
    </submittedName>
</protein>
<evidence type="ECO:0000256" key="1">
    <source>
        <dbReference type="SAM" id="Coils"/>
    </source>
</evidence>
<evidence type="ECO:0000313" key="4">
    <source>
        <dbReference type="Proteomes" id="UP000316333"/>
    </source>
</evidence>
<gene>
    <name evidence="3" type="primary">59</name>
    <name evidence="3" type="ORF">SEA_MADELINE_59</name>
</gene>
<evidence type="ECO:0000313" key="3">
    <source>
        <dbReference type="EMBL" id="QDH47662.1"/>
    </source>
</evidence>
<organism evidence="3 4">
    <name type="scientific">Gordonia phage Madeline</name>
    <dbReference type="NCBI Taxonomy" id="2591189"/>
    <lineage>
        <taxon>Viruses</taxon>
        <taxon>Duplodnaviria</taxon>
        <taxon>Heunggongvirae</taxon>
        <taxon>Uroviricota</taxon>
        <taxon>Caudoviricetes</taxon>
        <taxon>Nymbaxtervirinae</taxon>
        <taxon>Nymphadoravirus</taxon>
        <taxon>Nymphadoravirus madeline</taxon>
    </lineage>
</organism>
<proteinExistence type="predicted"/>